<dbReference type="Proteomes" id="UP000480684">
    <property type="component" value="Unassembled WGS sequence"/>
</dbReference>
<accession>A0A7C9UXP0</accession>
<dbReference type="AlphaFoldDB" id="A0A7C9UXP0"/>
<keyword evidence="2" id="KW-0969">Cilium</keyword>
<dbReference type="InterPro" id="IPR010845">
    <property type="entry name" value="FlaF"/>
</dbReference>
<dbReference type="RefSeq" id="WP_163680864.1">
    <property type="nucleotide sequence ID" value="NZ_JAAIYP010000039.1"/>
</dbReference>
<dbReference type="Pfam" id="PF07309">
    <property type="entry name" value="FlaF"/>
    <property type="match status" value="1"/>
</dbReference>
<keyword evidence="2" id="KW-0282">Flagellum</keyword>
<gene>
    <name evidence="2" type="primary">flaF</name>
    <name evidence="2" type="ORF">G4223_13815</name>
</gene>
<evidence type="ECO:0000313" key="3">
    <source>
        <dbReference type="Proteomes" id="UP000480684"/>
    </source>
</evidence>
<keyword evidence="3" id="KW-1185">Reference proteome</keyword>
<dbReference type="EMBL" id="JAAIYP010000039">
    <property type="protein sequence ID" value="NFV81190.1"/>
    <property type="molecule type" value="Genomic_DNA"/>
</dbReference>
<dbReference type="NCBIfam" id="NF009435">
    <property type="entry name" value="PRK12794.1"/>
    <property type="match status" value="1"/>
</dbReference>
<protein>
    <submittedName>
        <fullName evidence="2">Flagellar biosynthesis regulator FlaF</fullName>
    </submittedName>
</protein>
<feature type="compositionally biased region" description="Polar residues" evidence="1">
    <location>
        <begin position="13"/>
        <end position="26"/>
    </location>
</feature>
<evidence type="ECO:0000313" key="2">
    <source>
        <dbReference type="EMBL" id="NFV81190.1"/>
    </source>
</evidence>
<sequence>MAYPNPYARGAQQPYNNLPQPGNPRNTEGWALIQAARRLAEASSAENPRTAMRDALRLNWRLWTIFQVEMSAEDCPAPPEVRENILTLCQFIDKHTVELLSDPVEERLKVLIDINRNIAAGLMTPVEAPAEEGEAAAQFVGEQV</sequence>
<evidence type="ECO:0000256" key="1">
    <source>
        <dbReference type="SAM" id="MobiDB-lite"/>
    </source>
</evidence>
<keyword evidence="2" id="KW-0966">Cell projection</keyword>
<comment type="caution">
    <text evidence="2">The sequence shown here is derived from an EMBL/GenBank/DDBJ whole genome shotgun (WGS) entry which is preliminary data.</text>
</comment>
<name>A0A7C9UXP0_9PROT</name>
<feature type="region of interest" description="Disordered" evidence="1">
    <location>
        <begin position="1"/>
        <end position="27"/>
    </location>
</feature>
<dbReference type="GO" id="GO:0044781">
    <property type="term" value="P:bacterial-type flagellum organization"/>
    <property type="evidence" value="ECO:0007669"/>
    <property type="project" value="InterPro"/>
</dbReference>
<proteinExistence type="predicted"/>
<organism evidence="2 3">
    <name type="scientific">Magnetospirillum aberrantis SpK</name>
    <dbReference type="NCBI Taxonomy" id="908842"/>
    <lineage>
        <taxon>Bacteria</taxon>
        <taxon>Pseudomonadati</taxon>
        <taxon>Pseudomonadota</taxon>
        <taxon>Alphaproteobacteria</taxon>
        <taxon>Rhodospirillales</taxon>
        <taxon>Rhodospirillaceae</taxon>
        <taxon>Magnetospirillum</taxon>
    </lineage>
</organism>
<reference evidence="2 3" key="1">
    <citation type="submission" date="2020-02" db="EMBL/GenBank/DDBJ databases">
        <authorList>
            <person name="Dziuba M."/>
            <person name="Kuznetsov B."/>
            <person name="Mardanov A."/>
            <person name="Ravin N."/>
            <person name="Grouzdev D."/>
        </authorList>
    </citation>
    <scope>NUCLEOTIDE SEQUENCE [LARGE SCALE GENOMIC DNA]</scope>
    <source>
        <strain evidence="2 3">SpK</strain>
    </source>
</reference>